<dbReference type="Pfam" id="PF17871">
    <property type="entry name" value="AAA_lid_9"/>
    <property type="match status" value="1"/>
</dbReference>
<dbReference type="RefSeq" id="WP_353947159.1">
    <property type="nucleotide sequence ID" value="NZ_CP159534.1"/>
</dbReference>
<dbReference type="InterPro" id="IPR003593">
    <property type="entry name" value="AAA+_ATPase"/>
</dbReference>
<protein>
    <submittedName>
        <fullName evidence="6">AAA family ATPase</fullName>
    </submittedName>
</protein>
<dbReference type="PANTHER" id="PTHR11638:SF18">
    <property type="entry name" value="HEAT SHOCK PROTEIN 104"/>
    <property type="match status" value="1"/>
</dbReference>
<proteinExistence type="predicted"/>
<keyword evidence="1" id="KW-0677">Repeat</keyword>
<dbReference type="EMBL" id="CP159534">
    <property type="protein sequence ID" value="XCJ75732.1"/>
    <property type="molecule type" value="Genomic_DNA"/>
</dbReference>
<dbReference type="InterPro" id="IPR050130">
    <property type="entry name" value="ClpA_ClpB"/>
</dbReference>
<name>A0AAU8J5D5_9ACTN</name>
<accession>A0AAU8J5D5</accession>
<feature type="region of interest" description="Disordered" evidence="4">
    <location>
        <begin position="919"/>
        <end position="1025"/>
    </location>
</feature>
<evidence type="ECO:0000259" key="5">
    <source>
        <dbReference type="SMART" id="SM00382"/>
    </source>
</evidence>
<dbReference type="Gene3D" id="1.10.1780.10">
    <property type="entry name" value="Clp, N-terminal domain"/>
    <property type="match status" value="2"/>
</dbReference>
<dbReference type="InterPro" id="IPR036628">
    <property type="entry name" value="Clp_N_dom_sf"/>
</dbReference>
<dbReference type="InterPro" id="IPR041546">
    <property type="entry name" value="ClpA/ClpB_AAA_lid"/>
</dbReference>
<dbReference type="InterPro" id="IPR027417">
    <property type="entry name" value="P-loop_NTPase"/>
</dbReference>
<dbReference type="Gene3D" id="1.10.8.60">
    <property type="match status" value="1"/>
</dbReference>
<dbReference type="InterPro" id="IPR003959">
    <property type="entry name" value="ATPase_AAA_core"/>
</dbReference>
<dbReference type="Pfam" id="PF07724">
    <property type="entry name" value="AAA_2"/>
    <property type="match status" value="1"/>
</dbReference>
<keyword evidence="3" id="KW-0067">ATP-binding</keyword>
<dbReference type="GO" id="GO:0034605">
    <property type="term" value="P:cellular response to heat"/>
    <property type="evidence" value="ECO:0007669"/>
    <property type="project" value="TreeGrafter"/>
</dbReference>
<dbReference type="SMART" id="SM00382">
    <property type="entry name" value="AAA"/>
    <property type="match status" value="2"/>
</dbReference>
<dbReference type="KEGG" id="stac:ABII15_22660"/>
<dbReference type="GO" id="GO:0005524">
    <property type="term" value="F:ATP binding"/>
    <property type="evidence" value="ECO:0007669"/>
    <property type="project" value="UniProtKB-KW"/>
</dbReference>
<reference evidence="6" key="1">
    <citation type="submission" date="2024-06" db="EMBL/GenBank/DDBJ databases">
        <title>Streptomyces sp. strain HUAS MG91 genome sequences.</title>
        <authorList>
            <person name="Mo P."/>
        </authorList>
    </citation>
    <scope>NUCLEOTIDE SEQUENCE</scope>
    <source>
        <strain evidence="6">HUAS MG91</strain>
    </source>
</reference>
<gene>
    <name evidence="6" type="ORF">ABII15_22660</name>
</gene>
<evidence type="ECO:0000256" key="3">
    <source>
        <dbReference type="ARBA" id="ARBA00022840"/>
    </source>
</evidence>
<evidence type="ECO:0000256" key="4">
    <source>
        <dbReference type="SAM" id="MobiDB-lite"/>
    </source>
</evidence>
<evidence type="ECO:0000256" key="1">
    <source>
        <dbReference type="ARBA" id="ARBA00022737"/>
    </source>
</evidence>
<dbReference type="CDD" id="cd19499">
    <property type="entry name" value="RecA-like_ClpB_Hsp104-like"/>
    <property type="match status" value="1"/>
</dbReference>
<dbReference type="PANTHER" id="PTHR11638">
    <property type="entry name" value="ATP-DEPENDENT CLP PROTEASE"/>
    <property type="match status" value="1"/>
</dbReference>
<sequence>MDFFTDGVLDPQACGERRTAAVLTAAAQRAGRQLRPSDVVHAALTGRDAALLSALDVALVDGAAPGHLLEAIDVYNPPGAAYEFDGSPDRTAPELRAALDEFTGTVAEAEGPAVLDLLLACVLAHPDEQDRAFLGGVLDLPRAAEALRRRVRVRAEAPHQVFDEGSGRLRSEGFTADAWTVLEQAAERAAALGYDRLLPPHCLLALLGETEGLAERLLRLQLPPQIGLVKAVELISAAFRLSDLPRPEPPRLHRDDCAEALVALLAAARRTAALWDADRIDTPHLLAALLDDPPQRLAVVLAAEPLRLDLDRLRAHLAENLRARRTAAPRESAYKLPAFLPPAEDLTWQAPDEKPARHLDRYFDPLCRALHRSESNHALITGLPGVGTTTLLRELARRAAAGEIPFLRRKRFLRVDCRDVAEEESAAQLAGLIGHVEGRTDLVVCVDGLGPLLRGPRGTTHVLELRRALAERRLHLVGVLSPTDYEDLLAADHELRDLTSRVDMTEPDRDSARDMVRQTADSLAEEFGVRVEDHAVDRAVVLAGEFIAHRKLPQSAARVLRRACEDLHYARDQLDDPRTAVTYDEVIDVVAEVSGVPRGQLAGAASGDDTRVDYETALGARVVGQEAAVRVVSDQLRRIKAGLADAGSGPAAVLLFAGLTGVGKTELAKAVAGLYSASKRLQTYSMGNFTEPHSVAGLIGSPVGYHGHDRGGRLINELNADPYCVFLLDEVEKAHPEVLRPFLNLFDEGWITDQRGVKAHADRAIFVLTTNAGHELISHDAPYRSDREIATAVSERLATLRHRQGEAVFTPEFLARIDRVVVFRPLGPDAMYGIGRLIVERRRAHWRERLEKDLVVSDELLRYAAELGHEQDIAARGREGGRIMNALLTDLVDTPVLALREERPKEFREAARIEVTSASAPAREDPFADPVVRRTEIRLVPPDDGPRRDASSADPSEPAELASSAEHAPSPDLAHPADLADPAEPDDLAAARADVPEPRDRSDVSADSARRIAGSKGGEALYGDG</sequence>
<dbReference type="PRINTS" id="PR00300">
    <property type="entry name" value="CLPPROTEASEA"/>
</dbReference>
<dbReference type="GO" id="GO:0016887">
    <property type="term" value="F:ATP hydrolysis activity"/>
    <property type="evidence" value="ECO:0007669"/>
    <property type="project" value="InterPro"/>
</dbReference>
<feature type="compositionally biased region" description="Basic and acidic residues" evidence="4">
    <location>
        <begin position="922"/>
        <end position="937"/>
    </location>
</feature>
<evidence type="ECO:0000313" key="6">
    <source>
        <dbReference type="EMBL" id="XCJ75732.1"/>
    </source>
</evidence>
<dbReference type="SUPFAM" id="SSF52540">
    <property type="entry name" value="P-loop containing nucleoside triphosphate hydrolases"/>
    <property type="match status" value="2"/>
</dbReference>
<feature type="compositionally biased region" description="Basic and acidic residues" evidence="4">
    <location>
        <begin position="994"/>
        <end position="1010"/>
    </location>
</feature>
<dbReference type="AlphaFoldDB" id="A0AAU8J5D5"/>
<dbReference type="Gene3D" id="3.40.50.300">
    <property type="entry name" value="P-loop containing nucleotide triphosphate hydrolases"/>
    <property type="match status" value="2"/>
</dbReference>
<feature type="compositionally biased region" description="Low complexity" evidence="4">
    <location>
        <begin position="968"/>
        <end position="980"/>
    </location>
</feature>
<organism evidence="6">
    <name type="scientific">Streptomyces tabacisoli</name>
    <dbReference type="NCBI Taxonomy" id="3156398"/>
    <lineage>
        <taxon>Bacteria</taxon>
        <taxon>Bacillati</taxon>
        <taxon>Actinomycetota</taxon>
        <taxon>Actinomycetes</taxon>
        <taxon>Kitasatosporales</taxon>
        <taxon>Streptomycetaceae</taxon>
        <taxon>Streptomyces</taxon>
    </lineage>
</organism>
<dbReference type="SUPFAM" id="SSF81923">
    <property type="entry name" value="Double Clp-N motif"/>
    <property type="match status" value="1"/>
</dbReference>
<dbReference type="GO" id="GO:0005737">
    <property type="term" value="C:cytoplasm"/>
    <property type="evidence" value="ECO:0007669"/>
    <property type="project" value="TreeGrafter"/>
</dbReference>
<feature type="domain" description="AAA+ ATPase" evidence="5">
    <location>
        <begin position="374"/>
        <end position="574"/>
    </location>
</feature>
<evidence type="ECO:0000256" key="2">
    <source>
        <dbReference type="ARBA" id="ARBA00022741"/>
    </source>
</evidence>
<feature type="domain" description="AAA+ ATPase" evidence="5">
    <location>
        <begin position="650"/>
        <end position="795"/>
    </location>
</feature>
<dbReference type="InterPro" id="IPR001270">
    <property type="entry name" value="ClpA/B"/>
</dbReference>
<keyword evidence="2" id="KW-0547">Nucleotide-binding</keyword>